<dbReference type="InterPro" id="IPR012936">
    <property type="entry name" value="Erv_C"/>
</dbReference>
<dbReference type="GO" id="GO:0005634">
    <property type="term" value="C:nucleus"/>
    <property type="evidence" value="ECO:0007669"/>
    <property type="project" value="UniProtKB-SubCell"/>
</dbReference>
<evidence type="ECO:0000259" key="9">
    <source>
        <dbReference type="Pfam" id="PF07970"/>
    </source>
</evidence>
<dbReference type="InterPro" id="IPR045888">
    <property type="entry name" value="Erv"/>
</dbReference>
<evidence type="ECO:0000313" key="11">
    <source>
        <dbReference type="Proteomes" id="UP000054721"/>
    </source>
</evidence>
<accession>A0A0V1LQX4</accession>
<evidence type="ECO:0000313" key="10">
    <source>
        <dbReference type="EMBL" id="KRZ61930.1"/>
    </source>
</evidence>
<evidence type="ECO:0000256" key="4">
    <source>
        <dbReference type="ARBA" id="ARBA00023054"/>
    </source>
</evidence>
<dbReference type="InterPro" id="IPR021640">
    <property type="entry name" value="Mediator_Med28"/>
</dbReference>
<dbReference type="OrthoDB" id="2382881at2759"/>
<evidence type="ECO:0000256" key="2">
    <source>
        <dbReference type="ARBA" id="ARBA00005571"/>
    </source>
</evidence>
<keyword evidence="8" id="KW-1133">Transmembrane helix</keyword>
<comment type="similarity">
    <text evidence="2">Belongs to the Mediator complex subunit 28 family.</text>
</comment>
<comment type="subcellular location">
    <subcellularLocation>
        <location evidence="1">Nucleus</location>
    </subcellularLocation>
</comment>
<reference evidence="10 11" key="1">
    <citation type="submission" date="2015-05" db="EMBL/GenBank/DDBJ databases">
        <title>Evolution of Trichinella species and genotypes.</title>
        <authorList>
            <person name="Korhonen P.K."/>
            <person name="Edoardo P."/>
            <person name="Giuseppe L.R."/>
            <person name="Gasser R.B."/>
        </authorList>
    </citation>
    <scope>NUCLEOTIDE SEQUENCE [LARGE SCALE GENOMIC DNA]</scope>
    <source>
        <strain evidence="10">ISS10</strain>
    </source>
</reference>
<gene>
    <name evidence="10" type="primary">ERGIC2</name>
    <name evidence="10" type="ORF">T02_13596</name>
</gene>
<keyword evidence="5" id="KW-0804">Transcription</keyword>
<dbReference type="PANTHER" id="PTHR10984:SF30">
    <property type="entry name" value="ENDOPLASMIC RETICULUM-GOLGI INTERMEDIATE COMPARTMENT PROTEIN 2"/>
    <property type="match status" value="1"/>
</dbReference>
<dbReference type="PANTHER" id="PTHR10984">
    <property type="entry name" value="ENDOPLASMIC RETICULUM-GOLGI INTERMEDIATE COMPARTMENT PROTEIN"/>
    <property type="match status" value="1"/>
</dbReference>
<dbReference type="EMBL" id="JYDW01000013">
    <property type="protein sequence ID" value="KRZ61930.1"/>
    <property type="molecule type" value="Genomic_DNA"/>
</dbReference>
<dbReference type="Pfam" id="PF11594">
    <property type="entry name" value="Med28"/>
    <property type="match status" value="1"/>
</dbReference>
<keyword evidence="8" id="KW-0812">Transmembrane</keyword>
<dbReference type="STRING" id="6335.A0A0V1LQX4"/>
<keyword evidence="8" id="KW-0472">Membrane</keyword>
<dbReference type="Pfam" id="PF07970">
    <property type="entry name" value="COPIIcoated_ERV"/>
    <property type="match status" value="1"/>
</dbReference>
<name>A0A0V1LQX4_9BILA</name>
<protein>
    <submittedName>
        <fullName evidence="10">Endoplasmic reticulum-Golgi intermediate compartment protein 2</fullName>
    </submittedName>
</protein>
<feature type="coiled-coil region" evidence="7">
    <location>
        <begin position="448"/>
        <end position="475"/>
    </location>
</feature>
<dbReference type="GO" id="GO:0005783">
    <property type="term" value="C:endoplasmic reticulum"/>
    <property type="evidence" value="ECO:0007669"/>
    <property type="project" value="TreeGrafter"/>
</dbReference>
<evidence type="ECO:0000256" key="1">
    <source>
        <dbReference type="ARBA" id="ARBA00004123"/>
    </source>
</evidence>
<dbReference type="GO" id="GO:0006890">
    <property type="term" value="P:retrograde vesicle-mediated transport, Golgi to endoplasmic reticulum"/>
    <property type="evidence" value="ECO:0007669"/>
    <property type="project" value="TreeGrafter"/>
</dbReference>
<evidence type="ECO:0000256" key="7">
    <source>
        <dbReference type="SAM" id="Coils"/>
    </source>
</evidence>
<organism evidence="10 11">
    <name type="scientific">Trichinella nativa</name>
    <dbReference type="NCBI Taxonomy" id="6335"/>
    <lineage>
        <taxon>Eukaryota</taxon>
        <taxon>Metazoa</taxon>
        <taxon>Ecdysozoa</taxon>
        <taxon>Nematoda</taxon>
        <taxon>Enoplea</taxon>
        <taxon>Dorylaimia</taxon>
        <taxon>Trichinellida</taxon>
        <taxon>Trichinellidae</taxon>
        <taxon>Trichinella</taxon>
    </lineage>
</organism>
<feature type="domain" description="Endoplasmic reticulum vesicle transporter C-terminal" evidence="9">
    <location>
        <begin position="199"/>
        <end position="373"/>
    </location>
</feature>
<comment type="caution">
    <text evidence="10">The sequence shown here is derived from an EMBL/GenBank/DDBJ whole genome shotgun (WGS) entry which is preliminary data.</text>
</comment>
<keyword evidence="4 7" id="KW-0175">Coiled coil</keyword>
<keyword evidence="3" id="KW-0805">Transcription regulation</keyword>
<evidence type="ECO:0000256" key="3">
    <source>
        <dbReference type="ARBA" id="ARBA00023015"/>
    </source>
</evidence>
<evidence type="ECO:0000256" key="8">
    <source>
        <dbReference type="SAM" id="Phobius"/>
    </source>
</evidence>
<dbReference type="GO" id="GO:0016020">
    <property type="term" value="C:membrane"/>
    <property type="evidence" value="ECO:0007669"/>
    <property type="project" value="TreeGrafter"/>
</dbReference>
<dbReference type="GO" id="GO:0030134">
    <property type="term" value="C:COPII-coated ER to Golgi transport vesicle"/>
    <property type="evidence" value="ECO:0007669"/>
    <property type="project" value="TreeGrafter"/>
</dbReference>
<keyword evidence="6" id="KW-0539">Nucleus</keyword>
<dbReference type="AlphaFoldDB" id="A0A0V1LQX4"/>
<evidence type="ECO:0000256" key="5">
    <source>
        <dbReference type="ARBA" id="ARBA00023163"/>
    </source>
</evidence>
<evidence type="ECO:0000256" key="6">
    <source>
        <dbReference type="ARBA" id="ARBA00023242"/>
    </source>
</evidence>
<sequence>MRRILVRRSFRGKGEADSLHSEAADLWGRPELGRAHCIVFGCEGRRSRHPRHILFLAFLVIVIWLIYCEFLYFSEIYYAYTFTVDTSFKEYGGAFDFFAVGFSVYSQLTLYVDLTVATKCEYLATSMDGVKQKSPASSEEISMVPVRFKLSPDAQLYWNMLRNVRELHVPERLHHLSERNSLGFEIWRHLHEFAVDRQNNASSTETAIVDACRIHGYFLMNKLRGKLRIKFKETVRLEAVSNFFIFARRQNEGFNFSHRIEKFGFGPRIAGIINPLDGFQKESFDRRDMFYYYIQVVPTKITDLNGMETFTSQYSVTHKRRIIDHDQGSHGSCGIFIYFDFAPMMVLIRKSKTSLFVFALRICAIVGGIFACTGNCMEEYNGDVINNFRQAVKSCLTLLSVPVKTRHIEADEIKTTAEVATHRLIEAARRSERHFVRLYALFSAYCPEEVLKEEINDMKQEIERKKNMLLKHEEKMIAWEQILSEAETPLTS</sequence>
<proteinExistence type="inferred from homology"/>
<feature type="transmembrane region" description="Helical" evidence="8">
    <location>
        <begin position="53"/>
        <end position="73"/>
    </location>
</feature>
<dbReference type="GO" id="GO:0006888">
    <property type="term" value="P:endoplasmic reticulum to Golgi vesicle-mediated transport"/>
    <property type="evidence" value="ECO:0007669"/>
    <property type="project" value="TreeGrafter"/>
</dbReference>
<dbReference type="Proteomes" id="UP000054721">
    <property type="component" value="Unassembled WGS sequence"/>
</dbReference>
<keyword evidence="11" id="KW-1185">Reference proteome</keyword>